<dbReference type="AlphaFoldDB" id="A0A7W6JGQ2"/>
<dbReference type="PANTHER" id="PTHR33594:SF1">
    <property type="entry name" value="HD_PDEASE DOMAIN-CONTAINING PROTEIN"/>
    <property type="match status" value="1"/>
</dbReference>
<reference evidence="3 4" key="1">
    <citation type="submission" date="2020-08" db="EMBL/GenBank/DDBJ databases">
        <title>Genomic Encyclopedia of Type Strains, Phase IV (KMG-IV): sequencing the most valuable type-strain genomes for metagenomic binning, comparative biology and taxonomic classification.</title>
        <authorList>
            <person name="Goeker M."/>
        </authorList>
    </citation>
    <scope>NUCLEOTIDE SEQUENCE [LARGE SCALE GENOMIC DNA]</scope>
    <source>
        <strain evidence="3 4">DSM 23960</strain>
    </source>
</reference>
<keyword evidence="4" id="KW-1185">Reference proteome</keyword>
<sequence>MKRIILAIAACAALTGGPAAAQDAPTVATASPAGIPADSPWRQAVLVQALEHFQHPGWGWRHSERDYLLGMQIAREEGLTVDEDVMFAAAFLHDWGGIEPFAVEGVDHATRSVELAEPFLRNAGFPMEKFPAVRAAILGHMYDKDPEGPEAVALHDADLVDFLGATGAARMLAVTGERPDYDQALGRIETFSANLPGRLETDAARRMAEPRVESMNAFMAELRRETPTGAKP</sequence>
<evidence type="ECO:0000256" key="1">
    <source>
        <dbReference type="SAM" id="SignalP"/>
    </source>
</evidence>
<comment type="caution">
    <text evidence="3">The sequence shown here is derived from an EMBL/GenBank/DDBJ whole genome shotgun (WGS) entry which is preliminary data.</text>
</comment>
<feature type="chain" id="PRO_5030508148" description="HD domain-containing protein" evidence="1">
    <location>
        <begin position="22"/>
        <end position="232"/>
    </location>
</feature>
<dbReference type="InterPro" id="IPR006674">
    <property type="entry name" value="HD_domain"/>
</dbReference>
<feature type="signal peptide" evidence="1">
    <location>
        <begin position="1"/>
        <end position="21"/>
    </location>
</feature>
<dbReference type="PANTHER" id="PTHR33594">
    <property type="entry name" value="SUPERFAMILY HYDROLASE, PUTATIVE (AFU_ORTHOLOGUE AFUA_1G03035)-RELATED"/>
    <property type="match status" value="1"/>
</dbReference>
<keyword evidence="1" id="KW-0732">Signal</keyword>
<dbReference type="Gene3D" id="1.10.3210.10">
    <property type="entry name" value="Hypothetical protein af1432"/>
    <property type="match status" value="1"/>
</dbReference>
<dbReference type="EMBL" id="JACIDM010000003">
    <property type="protein sequence ID" value="MBB4083833.1"/>
    <property type="molecule type" value="Genomic_DNA"/>
</dbReference>
<gene>
    <name evidence="3" type="ORF">GGR12_002721</name>
</gene>
<dbReference type="Pfam" id="PF01966">
    <property type="entry name" value="HD"/>
    <property type="match status" value="1"/>
</dbReference>
<dbReference type="RefSeq" id="WP_183204979.1">
    <property type="nucleotide sequence ID" value="NZ_BAAAER010000003.1"/>
</dbReference>
<evidence type="ECO:0000259" key="2">
    <source>
        <dbReference type="Pfam" id="PF01966"/>
    </source>
</evidence>
<dbReference type="CDD" id="cd00077">
    <property type="entry name" value="HDc"/>
    <property type="match status" value="1"/>
</dbReference>
<feature type="domain" description="HD" evidence="2">
    <location>
        <begin position="60"/>
        <end position="161"/>
    </location>
</feature>
<proteinExistence type="predicted"/>
<dbReference type="Proteomes" id="UP000529946">
    <property type="component" value="Unassembled WGS sequence"/>
</dbReference>
<dbReference type="SUPFAM" id="SSF109604">
    <property type="entry name" value="HD-domain/PDEase-like"/>
    <property type="match status" value="1"/>
</dbReference>
<dbReference type="InterPro" id="IPR003607">
    <property type="entry name" value="HD/PDEase_dom"/>
</dbReference>
<evidence type="ECO:0000313" key="3">
    <source>
        <dbReference type="EMBL" id="MBB4083833.1"/>
    </source>
</evidence>
<evidence type="ECO:0000313" key="4">
    <source>
        <dbReference type="Proteomes" id="UP000529946"/>
    </source>
</evidence>
<name>A0A7W6JGQ2_9CAUL</name>
<protein>
    <recommendedName>
        <fullName evidence="2">HD domain-containing protein</fullName>
    </recommendedName>
</protein>
<organism evidence="3 4">
    <name type="scientific">Brevundimonas lenta</name>
    <dbReference type="NCBI Taxonomy" id="424796"/>
    <lineage>
        <taxon>Bacteria</taxon>
        <taxon>Pseudomonadati</taxon>
        <taxon>Pseudomonadota</taxon>
        <taxon>Alphaproteobacteria</taxon>
        <taxon>Caulobacterales</taxon>
        <taxon>Caulobacteraceae</taxon>
        <taxon>Brevundimonas</taxon>
    </lineage>
</organism>
<accession>A0A7W6JGQ2</accession>